<evidence type="ECO:0000256" key="4">
    <source>
        <dbReference type="ARBA" id="ARBA00022475"/>
    </source>
</evidence>
<dbReference type="Gene3D" id="2.60.40.10">
    <property type="entry name" value="Immunoglobulins"/>
    <property type="match status" value="4"/>
</dbReference>
<evidence type="ECO:0000256" key="14">
    <source>
        <dbReference type="ARBA" id="ARBA00023273"/>
    </source>
</evidence>
<dbReference type="Proteomes" id="UP000504632">
    <property type="component" value="Chromosome 15"/>
</dbReference>
<feature type="domain" description="Ig-like" evidence="18">
    <location>
        <begin position="546"/>
        <end position="624"/>
    </location>
</feature>
<dbReference type="PANTHER" id="PTHR11973:SF2">
    <property type="entry name" value="CD166 ANTIGEN"/>
    <property type="match status" value="1"/>
</dbReference>
<evidence type="ECO:0000256" key="15">
    <source>
        <dbReference type="ARBA" id="ARBA00023319"/>
    </source>
</evidence>
<dbReference type="InterPro" id="IPR051116">
    <property type="entry name" value="Surface_Rcpt/Adhesion_Mol"/>
</dbReference>
<keyword evidence="7" id="KW-0391">Immunity</keyword>
<evidence type="ECO:0000256" key="8">
    <source>
        <dbReference type="ARBA" id="ARBA00022889"/>
    </source>
</evidence>
<comment type="subcellular location">
    <subcellularLocation>
        <location evidence="1">Cell membrane</location>
        <topology evidence="1">Single-pass type I membrane protein</topology>
    </subcellularLocation>
    <subcellularLocation>
        <location evidence="3">Cell projection</location>
        <location evidence="3">Axon</location>
    </subcellularLocation>
    <subcellularLocation>
        <location evidence="2">Cell projection</location>
        <location evidence="2">Dendrite</location>
    </subcellularLocation>
</comment>
<dbReference type="InterPro" id="IPR036179">
    <property type="entry name" value="Ig-like_dom_sf"/>
</dbReference>
<keyword evidence="13" id="KW-0325">Glycoprotein</keyword>
<evidence type="ECO:0000256" key="1">
    <source>
        <dbReference type="ARBA" id="ARBA00004251"/>
    </source>
</evidence>
<dbReference type="PROSITE" id="PS50835">
    <property type="entry name" value="IG_LIKE"/>
    <property type="match status" value="3"/>
</dbReference>
<dbReference type="GO" id="GO:0007155">
    <property type="term" value="P:cell adhesion"/>
    <property type="evidence" value="ECO:0007669"/>
    <property type="project" value="UniProtKB-KW"/>
</dbReference>
<dbReference type="SMART" id="SM00409">
    <property type="entry name" value="IG"/>
    <property type="match status" value="3"/>
</dbReference>
<dbReference type="InterPro" id="IPR013162">
    <property type="entry name" value="CD80_C2-set"/>
</dbReference>
<feature type="domain" description="Ig-like" evidence="18">
    <location>
        <begin position="275"/>
        <end position="377"/>
    </location>
</feature>
<feature type="compositionally biased region" description="Basic and acidic residues" evidence="16">
    <location>
        <begin position="681"/>
        <end position="704"/>
    </location>
</feature>
<organism evidence="19 20">
    <name type="scientific">Chanos chanos</name>
    <name type="common">Milkfish</name>
    <name type="synonym">Mugil chanos</name>
    <dbReference type="NCBI Taxonomy" id="29144"/>
    <lineage>
        <taxon>Eukaryota</taxon>
        <taxon>Metazoa</taxon>
        <taxon>Chordata</taxon>
        <taxon>Craniata</taxon>
        <taxon>Vertebrata</taxon>
        <taxon>Euteleostomi</taxon>
        <taxon>Actinopterygii</taxon>
        <taxon>Neopterygii</taxon>
        <taxon>Teleostei</taxon>
        <taxon>Ostariophysi</taxon>
        <taxon>Gonorynchiformes</taxon>
        <taxon>Chanidae</taxon>
        <taxon>Chanos</taxon>
    </lineage>
</organism>
<dbReference type="GO" id="GO:0030425">
    <property type="term" value="C:dendrite"/>
    <property type="evidence" value="ECO:0007669"/>
    <property type="project" value="UniProtKB-SubCell"/>
</dbReference>
<gene>
    <name evidence="20" type="primary">alcama</name>
</gene>
<evidence type="ECO:0000256" key="5">
    <source>
        <dbReference type="ARBA" id="ARBA00022692"/>
    </source>
</evidence>
<keyword evidence="4" id="KW-1003">Cell membrane</keyword>
<accession>A0A6J2WV47</accession>
<evidence type="ECO:0000256" key="12">
    <source>
        <dbReference type="ARBA" id="ARBA00023157"/>
    </source>
</evidence>
<sequence>MDDFGTPHPDKPSAGPWEGCACGRGGSGHWESYLELTGNGVTLGLNQAPMSPLPPPLTGVPNNGGLLWPTSVTPAPPLTRVWQSGPCRERIGCYQRDLAVLISAIWAITVSLSSLGQSVPLNGAFIGPVTAPFQAVSEVHILNFTSWVIVTSQSNICPRGGHSVEIVKALYGETIMVPCNNGDNNPEGLLFTKWKYEKDDGTPGDLLVKQAHKDEATVSANDGYQSRVSIAANSSLLITKGTMADERTFTCMVVSMANLKEYPVEVQVLKKPAPPQIKDKVKELENGKLTTLGVCEALDANPPADIIWLKNGKPLVGDGTKIIITPTVTKDPSTKLSSTSSKLQYTAEKDDVGSEFSCSAHHSLGNQDSAPESFSIHYPTEEVKLQVLTQGPIKEGDNVTLKCQADGNPPPTNFNFNIKGTKVPVTGSDSYTLTGVTRADSGEYKCSLMDNDKMEGGQNIVVNYLDFRLSPSGRVLKNAGDTLEVVMEKNASGDAKVIWTKDNGKLSEPPVFDKLTYADAGLYVCEVSVAGLKRSGSFHLVVEGVPVITKLSKEISADGQHKVLTCEAMGSPQPDVQWSVNGTAGESSYSNGKATYKLLVVPNKNMTVHCQVSNKLGEDSMAIHLLPLFEEEQNPSQDKNNDSDQSKLIVGVIIGLIVAAALVGIIYWLYVKKTRQGSWKTGEKEAGTSEESKKLEENNHKAEV</sequence>
<keyword evidence="10" id="KW-1064">Adaptive immunity</keyword>
<keyword evidence="8" id="KW-0130">Cell adhesion</keyword>
<dbReference type="SUPFAM" id="SSF48726">
    <property type="entry name" value="Immunoglobulin"/>
    <property type="match status" value="4"/>
</dbReference>
<keyword evidence="6" id="KW-0677">Repeat</keyword>
<dbReference type="OrthoDB" id="9945628at2759"/>
<dbReference type="Pfam" id="PF07679">
    <property type="entry name" value="I-set"/>
    <property type="match status" value="1"/>
</dbReference>
<dbReference type="InterPro" id="IPR007110">
    <property type="entry name" value="Ig-like_dom"/>
</dbReference>
<feature type="transmembrane region" description="Helical" evidence="17">
    <location>
        <begin position="648"/>
        <end position="670"/>
    </location>
</feature>
<keyword evidence="12" id="KW-1015">Disulfide bond</keyword>
<evidence type="ECO:0000256" key="9">
    <source>
        <dbReference type="ARBA" id="ARBA00022989"/>
    </source>
</evidence>
<evidence type="ECO:0000256" key="13">
    <source>
        <dbReference type="ARBA" id="ARBA00023180"/>
    </source>
</evidence>
<evidence type="ECO:0000256" key="11">
    <source>
        <dbReference type="ARBA" id="ARBA00023136"/>
    </source>
</evidence>
<keyword evidence="11 17" id="KW-0472">Membrane</keyword>
<dbReference type="InParanoid" id="A0A6J2WV47"/>
<dbReference type="Pfam" id="PF13927">
    <property type="entry name" value="Ig_3"/>
    <property type="match status" value="1"/>
</dbReference>
<dbReference type="PANTHER" id="PTHR11973">
    <property type="entry name" value="CELL SURFACE GLYCOPROTEIN MUC18-RELATED"/>
    <property type="match status" value="1"/>
</dbReference>
<dbReference type="CTD" id="30194"/>
<name>A0A6J2WV47_CHACN</name>
<keyword evidence="19" id="KW-1185">Reference proteome</keyword>
<evidence type="ECO:0000256" key="7">
    <source>
        <dbReference type="ARBA" id="ARBA00022859"/>
    </source>
</evidence>
<feature type="domain" description="Ig-like" evidence="18">
    <location>
        <begin position="379"/>
        <end position="463"/>
    </location>
</feature>
<keyword evidence="14" id="KW-0966">Cell projection</keyword>
<keyword evidence="9 17" id="KW-1133">Transmembrane helix</keyword>
<dbReference type="AlphaFoldDB" id="A0A6J2WV47"/>
<dbReference type="InterPro" id="IPR013098">
    <property type="entry name" value="Ig_I-set"/>
</dbReference>
<evidence type="ECO:0000259" key="18">
    <source>
        <dbReference type="PROSITE" id="PS50835"/>
    </source>
</evidence>
<dbReference type="GeneID" id="115828255"/>
<evidence type="ECO:0000256" key="17">
    <source>
        <dbReference type="SAM" id="Phobius"/>
    </source>
</evidence>
<reference evidence="20" key="1">
    <citation type="submission" date="2025-08" db="UniProtKB">
        <authorList>
            <consortium name="RefSeq"/>
        </authorList>
    </citation>
    <scope>IDENTIFICATION</scope>
</reference>
<dbReference type="InterPro" id="IPR003599">
    <property type="entry name" value="Ig_sub"/>
</dbReference>
<evidence type="ECO:0000313" key="19">
    <source>
        <dbReference type="Proteomes" id="UP000504632"/>
    </source>
</evidence>
<evidence type="ECO:0000256" key="3">
    <source>
        <dbReference type="ARBA" id="ARBA00004489"/>
    </source>
</evidence>
<evidence type="ECO:0000256" key="10">
    <source>
        <dbReference type="ARBA" id="ARBA00023130"/>
    </source>
</evidence>
<dbReference type="SMART" id="SM00408">
    <property type="entry name" value="IGc2"/>
    <property type="match status" value="4"/>
</dbReference>
<dbReference type="GO" id="GO:0030424">
    <property type="term" value="C:axon"/>
    <property type="evidence" value="ECO:0007669"/>
    <property type="project" value="UniProtKB-SubCell"/>
</dbReference>
<keyword evidence="15" id="KW-0393">Immunoglobulin domain</keyword>
<evidence type="ECO:0000313" key="20">
    <source>
        <dbReference type="RefSeq" id="XP_030648067.1"/>
    </source>
</evidence>
<dbReference type="GO" id="GO:0002250">
    <property type="term" value="P:adaptive immune response"/>
    <property type="evidence" value="ECO:0007669"/>
    <property type="project" value="UniProtKB-KW"/>
</dbReference>
<keyword evidence="5 17" id="KW-0812">Transmembrane</keyword>
<protein>
    <submittedName>
        <fullName evidence="20">CD166 antigen homolog A</fullName>
    </submittedName>
</protein>
<evidence type="ECO:0000256" key="6">
    <source>
        <dbReference type="ARBA" id="ARBA00022737"/>
    </source>
</evidence>
<evidence type="ECO:0000256" key="2">
    <source>
        <dbReference type="ARBA" id="ARBA00004279"/>
    </source>
</evidence>
<dbReference type="Pfam" id="PF08205">
    <property type="entry name" value="C2-set_2"/>
    <property type="match status" value="1"/>
</dbReference>
<dbReference type="GO" id="GO:0005886">
    <property type="term" value="C:plasma membrane"/>
    <property type="evidence" value="ECO:0007669"/>
    <property type="project" value="UniProtKB-SubCell"/>
</dbReference>
<dbReference type="RefSeq" id="XP_030648067.1">
    <property type="nucleotide sequence ID" value="XM_030792207.1"/>
</dbReference>
<evidence type="ECO:0000256" key="16">
    <source>
        <dbReference type="SAM" id="MobiDB-lite"/>
    </source>
</evidence>
<dbReference type="InterPro" id="IPR003598">
    <property type="entry name" value="Ig_sub2"/>
</dbReference>
<dbReference type="FunCoup" id="A0A6J2WV47">
    <property type="interactions" value="708"/>
</dbReference>
<dbReference type="InterPro" id="IPR013783">
    <property type="entry name" value="Ig-like_fold"/>
</dbReference>
<feature type="region of interest" description="Disordered" evidence="16">
    <location>
        <begin position="679"/>
        <end position="704"/>
    </location>
</feature>
<proteinExistence type="predicted"/>